<organism evidence="2 3">
    <name type="scientific">Leptospira semungkisensis</name>
    <dbReference type="NCBI Taxonomy" id="2484985"/>
    <lineage>
        <taxon>Bacteria</taxon>
        <taxon>Pseudomonadati</taxon>
        <taxon>Spirochaetota</taxon>
        <taxon>Spirochaetia</taxon>
        <taxon>Leptospirales</taxon>
        <taxon>Leptospiraceae</taxon>
        <taxon>Leptospira</taxon>
    </lineage>
</organism>
<evidence type="ECO:0000259" key="1">
    <source>
        <dbReference type="PROSITE" id="PS50801"/>
    </source>
</evidence>
<gene>
    <name evidence="2" type="ORF">EHO59_14825</name>
</gene>
<dbReference type="InterPro" id="IPR002645">
    <property type="entry name" value="STAS_dom"/>
</dbReference>
<accession>A0A4R9FL63</accession>
<dbReference type="InterPro" id="IPR036513">
    <property type="entry name" value="STAS_dom_sf"/>
</dbReference>
<dbReference type="EMBL" id="RQEP01000019">
    <property type="protein sequence ID" value="TGJ99150.1"/>
    <property type="molecule type" value="Genomic_DNA"/>
</dbReference>
<feature type="domain" description="STAS" evidence="1">
    <location>
        <begin position="21"/>
        <end position="127"/>
    </location>
</feature>
<dbReference type="OrthoDB" id="328648at2"/>
<evidence type="ECO:0000313" key="2">
    <source>
        <dbReference type="EMBL" id="TGJ99150.1"/>
    </source>
</evidence>
<sequence>MSLEVKISELGQRNSRPLFRLDLFGEACIYSISEWQERLNSLLQKNPLRLEIDTGGLEKVDSSFLQSLLLLKRESLRMAWELSILNHSYCVLEFYDLYGLIGYFQDRIRVSKKDSSSFKFAYGVERA</sequence>
<comment type="caution">
    <text evidence="2">The sequence shown here is derived from an EMBL/GenBank/DDBJ whole genome shotgun (WGS) entry which is preliminary data.</text>
</comment>
<dbReference type="PROSITE" id="PS50801">
    <property type="entry name" value="STAS"/>
    <property type="match status" value="1"/>
</dbReference>
<reference evidence="2" key="1">
    <citation type="journal article" date="2019" name="PLoS Negl. Trop. Dis.">
        <title>Revisiting the worldwide diversity of Leptospira species in the environment.</title>
        <authorList>
            <person name="Vincent A.T."/>
            <person name="Schiettekatte O."/>
            <person name="Bourhy P."/>
            <person name="Veyrier F.J."/>
            <person name="Picardeau M."/>
        </authorList>
    </citation>
    <scope>NUCLEOTIDE SEQUENCE [LARGE SCALE GENOMIC DNA]</scope>
    <source>
        <strain evidence="2">SSS9</strain>
    </source>
</reference>
<dbReference type="Gene3D" id="3.30.750.24">
    <property type="entry name" value="STAS domain"/>
    <property type="match status" value="1"/>
</dbReference>
<dbReference type="RefSeq" id="WP_135589242.1">
    <property type="nucleotide sequence ID" value="NZ_RQEP01000019.1"/>
</dbReference>
<proteinExistence type="predicted"/>
<dbReference type="Pfam" id="PF13466">
    <property type="entry name" value="STAS_2"/>
    <property type="match status" value="1"/>
</dbReference>
<dbReference type="AlphaFoldDB" id="A0A4R9FL63"/>
<dbReference type="SUPFAM" id="SSF52091">
    <property type="entry name" value="SpoIIaa-like"/>
    <property type="match status" value="1"/>
</dbReference>
<keyword evidence="3" id="KW-1185">Reference proteome</keyword>
<dbReference type="InterPro" id="IPR058548">
    <property type="entry name" value="MlaB-like_STAS"/>
</dbReference>
<name>A0A4R9FL63_9LEPT</name>
<dbReference type="Proteomes" id="UP000297453">
    <property type="component" value="Unassembled WGS sequence"/>
</dbReference>
<protein>
    <submittedName>
        <fullName evidence="2">STAS domain-containing protein</fullName>
    </submittedName>
</protein>
<evidence type="ECO:0000313" key="3">
    <source>
        <dbReference type="Proteomes" id="UP000297453"/>
    </source>
</evidence>